<gene>
    <name evidence="1" type="ORF">DSM5745_09885</name>
</gene>
<comment type="caution">
    <text evidence="1">The sequence shown here is derived from an EMBL/GenBank/DDBJ whole genome shotgun (WGS) entry which is preliminary data.</text>
</comment>
<evidence type="ECO:0008006" key="3">
    <source>
        <dbReference type="Google" id="ProtNLM"/>
    </source>
</evidence>
<name>A0A3D8QSK4_9EURO</name>
<sequence>MPASRRERAIAITRHLNTFDIDAIRALLSDSPDFHFQFGPESALQALGKPGGFTKDEVLEFFTNHQNIVKSFNFLEPDFVVEGSDSVAYHTKSDVRGPIPSRKERLT</sequence>
<dbReference type="Gene3D" id="3.10.450.50">
    <property type="match status" value="1"/>
</dbReference>
<dbReference type="Proteomes" id="UP000256690">
    <property type="component" value="Unassembled WGS sequence"/>
</dbReference>
<proteinExistence type="predicted"/>
<dbReference type="OrthoDB" id="3758478at2759"/>
<accession>A0A3D8QSK4</accession>
<evidence type="ECO:0000313" key="1">
    <source>
        <dbReference type="EMBL" id="RDW64474.1"/>
    </source>
</evidence>
<organism evidence="1 2">
    <name type="scientific">Aspergillus mulundensis</name>
    <dbReference type="NCBI Taxonomy" id="1810919"/>
    <lineage>
        <taxon>Eukaryota</taxon>
        <taxon>Fungi</taxon>
        <taxon>Dikarya</taxon>
        <taxon>Ascomycota</taxon>
        <taxon>Pezizomycotina</taxon>
        <taxon>Eurotiomycetes</taxon>
        <taxon>Eurotiomycetidae</taxon>
        <taxon>Eurotiales</taxon>
        <taxon>Aspergillaceae</taxon>
        <taxon>Aspergillus</taxon>
        <taxon>Aspergillus subgen. Nidulantes</taxon>
    </lineage>
</organism>
<evidence type="ECO:0000313" key="2">
    <source>
        <dbReference type="Proteomes" id="UP000256690"/>
    </source>
</evidence>
<dbReference type="RefSeq" id="XP_026599633.1">
    <property type="nucleotide sequence ID" value="XM_026751901.1"/>
</dbReference>
<dbReference type="GeneID" id="38120255"/>
<dbReference type="InterPro" id="IPR032710">
    <property type="entry name" value="NTF2-like_dom_sf"/>
</dbReference>
<dbReference type="AlphaFoldDB" id="A0A3D8QSK4"/>
<reference evidence="1 2" key="1">
    <citation type="journal article" date="2018" name="IMA Fungus">
        <title>IMA Genome-F 9: Draft genome sequence of Annulohypoxylon stygium, Aspergillus mulundensis, Berkeleyomyces basicola (syn. Thielaviopsis basicola), Ceratocystis smalleyi, two Cercospora beticola strains, Coleophoma cylindrospora, Fusarium fracticaudum, Phialophora cf. hyalina, and Morchella septimelata.</title>
        <authorList>
            <person name="Wingfield B.D."/>
            <person name="Bills G.F."/>
            <person name="Dong Y."/>
            <person name="Huang W."/>
            <person name="Nel W.J."/>
            <person name="Swalarsk-Parry B.S."/>
            <person name="Vaghefi N."/>
            <person name="Wilken P.M."/>
            <person name="An Z."/>
            <person name="de Beer Z.W."/>
            <person name="De Vos L."/>
            <person name="Chen L."/>
            <person name="Duong T.A."/>
            <person name="Gao Y."/>
            <person name="Hammerbacher A."/>
            <person name="Kikkert J.R."/>
            <person name="Li Y."/>
            <person name="Li H."/>
            <person name="Li K."/>
            <person name="Li Q."/>
            <person name="Liu X."/>
            <person name="Ma X."/>
            <person name="Naidoo K."/>
            <person name="Pethybridge S.J."/>
            <person name="Sun J."/>
            <person name="Steenkamp E.T."/>
            <person name="van der Nest M.A."/>
            <person name="van Wyk S."/>
            <person name="Wingfield M.J."/>
            <person name="Xiong C."/>
            <person name="Yue Q."/>
            <person name="Zhang X."/>
        </authorList>
    </citation>
    <scope>NUCLEOTIDE SEQUENCE [LARGE SCALE GENOMIC DNA]</scope>
    <source>
        <strain evidence="1 2">DSM 5745</strain>
    </source>
</reference>
<dbReference type="EMBL" id="PVWQ01000014">
    <property type="protein sequence ID" value="RDW64474.1"/>
    <property type="molecule type" value="Genomic_DNA"/>
</dbReference>
<keyword evidence="2" id="KW-1185">Reference proteome</keyword>
<dbReference type="SUPFAM" id="SSF54427">
    <property type="entry name" value="NTF2-like"/>
    <property type="match status" value="1"/>
</dbReference>
<protein>
    <recommendedName>
        <fullName evidence="3">SnoaL-like domain-containing protein</fullName>
    </recommendedName>
</protein>